<evidence type="ECO:0000259" key="1">
    <source>
        <dbReference type="PROSITE" id="PS50020"/>
    </source>
</evidence>
<dbReference type="OrthoDB" id="295536at2759"/>
<dbReference type="EMBL" id="JAENGZ010000301">
    <property type="protein sequence ID" value="KAG6962607.1"/>
    <property type="molecule type" value="Genomic_DNA"/>
</dbReference>
<sequence>MRGTYKSNGTSNYASITPEKAVDVICRSFRANQSWVPSKALSKCLSVPYQRFLIVTTPKDDLSNLIWTSVLVLVYCATHLVDYHESWYEVADASTAWLRQQQHFVDQREDLVRSACNLLNVGDPDQLLSTLFALVVETPDPAIAEEEAVLLREGWQRCFLNEPPYTAYYWNAETNHSTWRHPLETAQMERELQEKKEKRQALLAKVLPMRLPINREATPPTEVQMCSECASFNYWFTLPRMFWSSGLSEDRI</sequence>
<evidence type="ECO:0000313" key="2">
    <source>
        <dbReference type="EMBL" id="KAG6962607.1"/>
    </source>
</evidence>
<evidence type="ECO:0000313" key="3">
    <source>
        <dbReference type="Proteomes" id="UP000688947"/>
    </source>
</evidence>
<protein>
    <recommendedName>
        <fullName evidence="1">WW domain-containing protein</fullName>
    </recommendedName>
</protein>
<gene>
    <name evidence="2" type="ORF">JG687_00007054</name>
</gene>
<reference evidence="2" key="1">
    <citation type="submission" date="2021-01" db="EMBL/GenBank/DDBJ databases">
        <title>Phytophthora aleatoria, a newly-described species from Pinus radiata is distinct from Phytophthora cactorum isolates based on comparative genomics.</title>
        <authorList>
            <person name="Mcdougal R."/>
            <person name="Panda P."/>
            <person name="Williams N."/>
            <person name="Studholme D.J."/>
        </authorList>
    </citation>
    <scope>NUCLEOTIDE SEQUENCE</scope>
    <source>
        <strain evidence="2">NZFS 3830</strain>
    </source>
</reference>
<comment type="caution">
    <text evidence="2">The sequence shown here is derived from an EMBL/GenBank/DDBJ whole genome shotgun (WGS) entry which is preliminary data.</text>
</comment>
<dbReference type="AlphaFoldDB" id="A0A8T1UGM2"/>
<name>A0A8T1UGM2_9STRA</name>
<accession>A0A8T1UGM2</accession>
<proteinExistence type="predicted"/>
<dbReference type="PROSITE" id="PS50020">
    <property type="entry name" value="WW_DOMAIN_2"/>
    <property type="match status" value="1"/>
</dbReference>
<dbReference type="Proteomes" id="UP000688947">
    <property type="component" value="Unassembled WGS sequence"/>
</dbReference>
<feature type="domain" description="WW" evidence="1">
    <location>
        <begin position="149"/>
        <end position="184"/>
    </location>
</feature>
<dbReference type="InterPro" id="IPR001202">
    <property type="entry name" value="WW_dom"/>
</dbReference>
<dbReference type="VEuPathDB" id="FungiDB:PC110_g14621"/>
<organism evidence="2 3">
    <name type="scientific">Phytophthora cactorum</name>
    <dbReference type="NCBI Taxonomy" id="29920"/>
    <lineage>
        <taxon>Eukaryota</taxon>
        <taxon>Sar</taxon>
        <taxon>Stramenopiles</taxon>
        <taxon>Oomycota</taxon>
        <taxon>Peronosporomycetes</taxon>
        <taxon>Peronosporales</taxon>
        <taxon>Peronosporaceae</taxon>
        <taxon>Phytophthora</taxon>
    </lineage>
</organism>